<dbReference type="EMBL" id="NCTK01000001">
    <property type="protein sequence ID" value="OYQ11809.1"/>
    <property type="molecule type" value="Genomic_DNA"/>
</dbReference>
<reference evidence="2 3" key="1">
    <citation type="submission" date="2017-04" db="EMBL/GenBank/DDBJ databases">
        <title>Genome Announcement: Closed genomes of Ralstonia solanacearum strains K60, UW551, and UW700.</title>
        <authorList>
            <person name="Hayes M."/>
            <person name="Macintyre A.M."/>
            <person name="Allen C."/>
        </authorList>
    </citation>
    <scope>NUCLEOTIDE SEQUENCE [LARGE SCALE GENOMIC DNA]</scope>
    <source>
        <strain evidence="2 3">UW25</strain>
    </source>
</reference>
<comment type="caution">
    <text evidence="2">The sequence shown here is derived from an EMBL/GenBank/DDBJ whole genome shotgun (WGS) entry which is preliminary data.</text>
</comment>
<proteinExistence type="predicted"/>
<dbReference type="Proteomes" id="UP000216164">
    <property type="component" value="Unassembled WGS sequence"/>
</dbReference>
<dbReference type="EMBL" id="NCTK01000001">
    <property type="protein sequence ID" value="OYQ14912.1"/>
    <property type="molecule type" value="Genomic_DNA"/>
</dbReference>
<accession>A0AAP7ZR99</accession>
<gene>
    <name evidence="1" type="ORF">B7R77_00025</name>
    <name evidence="2" type="ORF">B7R77_17770</name>
</gene>
<sequence length="140" mass="15732">MGMYTANPAPPRASALQDYPYDALDDLLYDWFLWERTYSGARGHSSVDKTCAAAGSSRQWRTTDEILDGSVFAWQMGQIAVSIDALSGDHQLAIRVEMRNREGPQVWRNPRAPVRQHVVYTEAKAAIHPILERRGVEIGC</sequence>
<name>A0AAP7ZR99_RALSL</name>
<dbReference type="AlphaFoldDB" id="A0AAP7ZR99"/>
<evidence type="ECO:0000313" key="2">
    <source>
        <dbReference type="EMBL" id="OYQ14912.1"/>
    </source>
</evidence>
<evidence type="ECO:0000313" key="1">
    <source>
        <dbReference type="EMBL" id="OYQ11809.1"/>
    </source>
</evidence>
<evidence type="ECO:0000313" key="3">
    <source>
        <dbReference type="Proteomes" id="UP000216164"/>
    </source>
</evidence>
<protein>
    <submittedName>
        <fullName evidence="2">Uncharacterized protein</fullName>
    </submittedName>
</protein>
<organism evidence="2 3">
    <name type="scientific">Ralstonia solanacearum K60</name>
    <dbReference type="NCBI Taxonomy" id="1091042"/>
    <lineage>
        <taxon>Bacteria</taxon>
        <taxon>Pseudomonadati</taxon>
        <taxon>Pseudomonadota</taxon>
        <taxon>Betaproteobacteria</taxon>
        <taxon>Burkholderiales</taxon>
        <taxon>Burkholderiaceae</taxon>
        <taxon>Ralstonia</taxon>
        <taxon>Ralstonia solanacearum species complex</taxon>
    </lineage>
</organism>